<dbReference type="Proteomes" id="UP001152320">
    <property type="component" value="Chromosome 13"/>
</dbReference>
<evidence type="ECO:0000313" key="1">
    <source>
        <dbReference type="EMBL" id="KAJ8030643.1"/>
    </source>
</evidence>
<gene>
    <name evidence="1" type="ORF">HOLleu_27111</name>
</gene>
<evidence type="ECO:0000313" key="2">
    <source>
        <dbReference type="Proteomes" id="UP001152320"/>
    </source>
</evidence>
<sequence length="108" mass="12386">MNCGNPYWSIDIPVPDRLYAFWQYVKNNIEPHPVVIDADDLQNHPQQILRKYCEAVGIPFKIRYLSWDESKEPWKRINGPLHLISEGADAFVTAISSSSFMPVSSQPP</sequence>
<accession>A0A9Q1H2H9</accession>
<dbReference type="AlphaFoldDB" id="A0A9Q1H2H9"/>
<reference evidence="1" key="1">
    <citation type="submission" date="2021-10" db="EMBL/GenBank/DDBJ databases">
        <title>Tropical sea cucumber genome reveals ecological adaptation and Cuvierian tubules defense mechanism.</title>
        <authorList>
            <person name="Chen T."/>
        </authorList>
    </citation>
    <scope>NUCLEOTIDE SEQUENCE</scope>
    <source>
        <strain evidence="1">Nanhai2018</strain>
        <tissue evidence="1">Muscle</tissue>
    </source>
</reference>
<comment type="caution">
    <text evidence="1">The sequence shown here is derived from an EMBL/GenBank/DDBJ whole genome shotgun (WGS) entry which is preliminary data.</text>
</comment>
<name>A0A9Q1H2H9_HOLLE</name>
<dbReference type="OrthoDB" id="416710at2759"/>
<dbReference type="EMBL" id="JAIZAY010000013">
    <property type="protein sequence ID" value="KAJ8030643.1"/>
    <property type="molecule type" value="Genomic_DNA"/>
</dbReference>
<dbReference type="PANTHER" id="PTHR48312:SF1">
    <property type="entry name" value="SULFOTRANSFERASE"/>
    <property type="match status" value="1"/>
</dbReference>
<proteinExistence type="predicted"/>
<dbReference type="PANTHER" id="PTHR48312">
    <property type="match status" value="1"/>
</dbReference>
<keyword evidence="2" id="KW-1185">Reference proteome</keyword>
<protein>
    <submittedName>
        <fullName evidence="1">Uncharacterized protein</fullName>
    </submittedName>
</protein>
<organism evidence="1 2">
    <name type="scientific">Holothuria leucospilota</name>
    <name type="common">Black long sea cucumber</name>
    <name type="synonym">Mertensiothuria leucospilota</name>
    <dbReference type="NCBI Taxonomy" id="206669"/>
    <lineage>
        <taxon>Eukaryota</taxon>
        <taxon>Metazoa</taxon>
        <taxon>Echinodermata</taxon>
        <taxon>Eleutherozoa</taxon>
        <taxon>Echinozoa</taxon>
        <taxon>Holothuroidea</taxon>
        <taxon>Aspidochirotacea</taxon>
        <taxon>Aspidochirotida</taxon>
        <taxon>Holothuriidae</taxon>
        <taxon>Holothuria</taxon>
    </lineage>
</organism>